<reference evidence="2" key="2">
    <citation type="submission" date="2015-06" db="UniProtKB">
        <authorList>
            <consortium name="EnsemblMetazoa"/>
        </authorList>
    </citation>
    <scope>IDENTIFICATION</scope>
</reference>
<reference evidence="3" key="1">
    <citation type="submission" date="2013-02" db="EMBL/GenBank/DDBJ databases">
        <authorList>
            <person name="Hughes D."/>
        </authorList>
    </citation>
    <scope>NUCLEOTIDE SEQUENCE</scope>
    <source>
        <strain>Durham</strain>
        <strain evidence="3">NC isolate 2 -- Noor lab</strain>
    </source>
</reference>
<dbReference type="EMBL" id="CAQQ02082731">
    <property type="status" value="NOT_ANNOTATED_CDS"/>
    <property type="molecule type" value="Genomic_DNA"/>
</dbReference>
<feature type="region of interest" description="Disordered" evidence="1">
    <location>
        <begin position="114"/>
        <end position="160"/>
    </location>
</feature>
<name>T1GCM4_MEGSC</name>
<feature type="compositionally biased region" description="Polar residues" evidence="1">
    <location>
        <begin position="126"/>
        <end position="135"/>
    </location>
</feature>
<evidence type="ECO:0000256" key="1">
    <source>
        <dbReference type="SAM" id="MobiDB-lite"/>
    </source>
</evidence>
<evidence type="ECO:0000313" key="2">
    <source>
        <dbReference type="EnsemblMetazoa" id="MESCA001042-PA"/>
    </source>
</evidence>
<organism evidence="2 3">
    <name type="scientific">Megaselia scalaris</name>
    <name type="common">Humpbacked fly</name>
    <name type="synonym">Phora scalaris</name>
    <dbReference type="NCBI Taxonomy" id="36166"/>
    <lineage>
        <taxon>Eukaryota</taxon>
        <taxon>Metazoa</taxon>
        <taxon>Ecdysozoa</taxon>
        <taxon>Arthropoda</taxon>
        <taxon>Hexapoda</taxon>
        <taxon>Insecta</taxon>
        <taxon>Pterygota</taxon>
        <taxon>Neoptera</taxon>
        <taxon>Endopterygota</taxon>
        <taxon>Diptera</taxon>
        <taxon>Brachycera</taxon>
        <taxon>Muscomorpha</taxon>
        <taxon>Platypezoidea</taxon>
        <taxon>Phoridae</taxon>
        <taxon>Megaseliini</taxon>
        <taxon>Megaselia</taxon>
    </lineage>
</organism>
<dbReference type="Proteomes" id="UP000015102">
    <property type="component" value="Unassembled WGS sequence"/>
</dbReference>
<dbReference type="STRING" id="36166.T1GCM4"/>
<dbReference type="AlphaFoldDB" id="T1GCM4"/>
<protein>
    <submittedName>
        <fullName evidence="2">Uncharacterized protein</fullName>
    </submittedName>
</protein>
<proteinExistence type="predicted"/>
<dbReference type="EnsemblMetazoa" id="MESCA001042-RA">
    <property type="protein sequence ID" value="MESCA001042-PA"/>
    <property type="gene ID" value="MESCA001042"/>
</dbReference>
<accession>T1GCM4</accession>
<sequence>PIVPIEETSKVSEENNVLKENIPETTILDKSVEEVSVLNENTTETEKLTENTEIISGEAQVKKKRKRRKNELAAIVADQLLESFKEVDKSRIDDLKMLENLAYEKSEDLLLTGMRLTPTTKRKQQSESLPATPTPQKKAVPRKKSQKEKPLETVKPTTKTRSTVIGITGAGWLVGRGQSITTPIENN</sequence>
<dbReference type="HOGENOM" id="CLU_1451119_0_0_1"/>
<dbReference type="EMBL" id="CAQQ02082730">
    <property type="status" value="NOT_ANNOTATED_CDS"/>
    <property type="molecule type" value="Genomic_DNA"/>
</dbReference>
<evidence type="ECO:0000313" key="3">
    <source>
        <dbReference type="Proteomes" id="UP000015102"/>
    </source>
</evidence>
<keyword evidence="3" id="KW-1185">Reference proteome</keyword>